<keyword evidence="3" id="KW-1185">Reference proteome</keyword>
<feature type="transmembrane region" description="Helical" evidence="1">
    <location>
        <begin position="72"/>
        <end position="91"/>
    </location>
</feature>
<organism evidence="2 3">
    <name type="scientific">Intestinicryptomonas porci</name>
    <dbReference type="NCBI Taxonomy" id="2926320"/>
    <lineage>
        <taxon>Bacteria</taxon>
        <taxon>Pseudomonadati</taxon>
        <taxon>Verrucomicrobiota</taxon>
        <taxon>Opitutia</taxon>
        <taxon>Opitutales</taxon>
        <taxon>Intestinicryptomonaceae</taxon>
        <taxon>Intestinicryptomonas</taxon>
    </lineage>
</organism>
<gene>
    <name evidence="2" type="ORF">MOX91_04055</name>
</gene>
<evidence type="ECO:0000313" key="2">
    <source>
        <dbReference type="EMBL" id="MDX8415353.1"/>
    </source>
</evidence>
<feature type="transmembrane region" description="Helical" evidence="1">
    <location>
        <begin position="126"/>
        <end position="145"/>
    </location>
</feature>
<protein>
    <submittedName>
        <fullName evidence="2">Uncharacterized protein</fullName>
    </submittedName>
</protein>
<dbReference type="RefSeq" id="WP_370396800.1">
    <property type="nucleotide sequence ID" value="NZ_JALBUT010000004.1"/>
</dbReference>
<proteinExistence type="predicted"/>
<comment type="caution">
    <text evidence="2">The sequence shown here is derived from an EMBL/GenBank/DDBJ whole genome shotgun (WGS) entry which is preliminary data.</text>
</comment>
<name>A0ABU4WFK7_9BACT</name>
<sequence length="151" mass="16493">MTETSAIFDATSAAGSAAAGYVATLLAQLFAGYQSVQKQNFELLKQKIELADSSADKAATRDGSGGKIIRRLIYFGCAFTIMVAPFIFAFFNSIPVEVEEKVLCGGWFWGLVPEWSNTVFHKINGFYLPSSIQHAFISFLIPFYLGRGAAK</sequence>
<dbReference type="EMBL" id="JALBUT010000004">
    <property type="protein sequence ID" value="MDX8415353.1"/>
    <property type="molecule type" value="Genomic_DNA"/>
</dbReference>
<evidence type="ECO:0000313" key="3">
    <source>
        <dbReference type="Proteomes" id="UP001275932"/>
    </source>
</evidence>
<keyword evidence="1" id="KW-0472">Membrane</keyword>
<accession>A0ABU4WFK7</accession>
<dbReference type="Proteomes" id="UP001275932">
    <property type="component" value="Unassembled WGS sequence"/>
</dbReference>
<reference evidence="2 3" key="1">
    <citation type="submission" date="2022-03" db="EMBL/GenBank/DDBJ databases">
        <title>Novel taxa within the pig intestine.</title>
        <authorList>
            <person name="Wylensek D."/>
            <person name="Bishof K."/>
            <person name="Afrizal A."/>
            <person name="Clavel T."/>
        </authorList>
    </citation>
    <scope>NUCLEOTIDE SEQUENCE [LARGE SCALE GENOMIC DNA]</scope>
    <source>
        <strain evidence="2 3">CLA-KB-P66</strain>
    </source>
</reference>
<evidence type="ECO:0000256" key="1">
    <source>
        <dbReference type="SAM" id="Phobius"/>
    </source>
</evidence>
<keyword evidence="1" id="KW-1133">Transmembrane helix</keyword>
<keyword evidence="1" id="KW-0812">Transmembrane</keyword>